<dbReference type="EMBL" id="JAOQJQ010000002">
    <property type="protein sequence ID" value="MCU6761974.1"/>
    <property type="molecule type" value="Genomic_DNA"/>
</dbReference>
<gene>
    <name evidence="2" type="ORF">OCV88_06405</name>
</gene>
<sequence length="161" mass="18411">MVVLIESVVGIFLFTIIIVLVTLKDPIASVGDYPPAIRKKCMELGLVEERKKRFTKGDIVRKTAAMLVFIAALSWTLKCFNGAQTFWQGFRDSYLIWLIIDWYDGLILDCVWFCHSRRVRIPGTEDMEEYKDYRFHIRQSGIGMLLGLPACIAVGLFTALL</sequence>
<organism evidence="2 3">
    <name type="scientific">Brotonthovivens ammoniilytica</name>
    <dbReference type="NCBI Taxonomy" id="2981725"/>
    <lineage>
        <taxon>Bacteria</taxon>
        <taxon>Bacillati</taxon>
        <taxon>Bacillota</taxon>
        <taxon>Clostridia</taxon>
        <taxon>Lachnospirales</taxon>
        <taxon>Lachnospiraceae</taxon>
        <taxon>Brotonthovivens</taxon>
    </lineage>
</organism>
<feature type="transmembrane region" description="Helical" evidence="1">
    <location>
        <begin position="141"/>
        <end position="160"/>
    </location>
</feature>
<proteinExistence type="predicted"/>
<keyword evidence="1" id="KW-1133">Transmembrane helix</keyword>
<reference evidence="2 3" key="1">
    <citation type="journal article" date="2021" name="ISME Commun">
        <title>Automated analysis of genomic sequences facilitates high-throughput and comprehensive description of bacteria.</title>
        <authorList>
            <person name="Hitch T.C.A."/>
        </authorList>
    </citation>
    <scope>NUCLEOTIDE SEQUENCE [LARGE SCALE GENOMIC DNA]</scope>
    <source>
        <strain evidence="2 3">Sanger_109</strain>
    </source>
</reference>
<feature type="transmembrane region" description="Helical" evidence="1">
    <location>
        <begin position="6"/>
        <end position="23"/>
    </location>
</feature>
<feature type="transmembrane region" description="Helical" evidence="1">
    <location>
        <begin position="59"/>
        <end position="75"/>
    </location>
</feature>
<evidence type="ECO:0000313" key="3">
    <source>
        <dbReference type="Proteomes" id="UP001652442"/>
    </source>
</evidence>
<name>A0ABT2TIC8_9FIRM</name>
<dbReference type="RefSeq" id="WP_158424739.1">
    <property type="nucleotide sequence ID" value="NZ_JAOQJQ010000002.1"/>
</dbReference>
<dbReference type="Proteomes" id="UP001652442">
    <property type="component" value="Unassembled WGS sequence"/>
</dbReference>
<accession>A0ABT2TIC8</accession>
<comment type="caution">
    <text evidence="2">The sequence shown here is derived from an EMBL/GenBank/DDBJ whole genome shotgun (WGS) entry which is preliminary data.</text>
</comment>
<evidence type="ECO:0008006" key="4">
    <source>
        <dbReference type="Google" id="ProtNLM"/>
    </source>
</evidence>
<protein>
    <recommendedName>
        <fullName evidence="4">TMhelix containing protein</fullName>
    </recommendedName>
</protein>
<evidence type="ECO:0000313" key="2">
    <source>
        <dbReference type="EMBL" id="MCU6761974.1"/>
    </source>
</evidence>
<keyword evidence="1" id="KW-0812">Transmembrane</keyword>
<feature type="transmembrane region" description="Helical" evidence="1">
    <location>
        <begin position="95"/>
        <end position="114"/>
    </location>
</feature>
<keyword evidence="1" id="KW-0472">Membrane</keyword>
<keyword evidence="3" id="KW-1185">Reference proteome</keyword>
<evidence type="ECO:0000256" key="1">
    <source>
        <dbReference type="SAM" id="Phobius"/>
    </source>
</evidence>